<keyword evidence="1" id="KW-1133">Transmembrane helix</keyword>
<protein>
    <submittedName>
        <fullName evidence="2">Uncharacterized protein</fullName>
    </submittedName>
</protein>
<feature type="transmembrane region" description="Helical" evidence="1">
    <location>
        <begin position="58"/>
        <end position="76"/>
    </location>
</feature>
<accession>A0A6S6T6P0</accession>
<keyword evidence="1" id="KW-0812">Transmembrane</keyword>
<evidence type="ECO:0000256" key="1">
    <source>
        <dbReference type="SAM" id="Phobius"/>
    </source>
</evidence>
<name>A0A6S6T6P0_9BACT</name>
<organism evidence="2">
    <name type="scientific">uncultured Sulfurovum sp</name>
    <dbReference type="NCBI Taxonomy" id="269237"/>
    <lineage>
        <taxon>Bacteria</taxon>
        <taxon>Pseudomonadati</taxon>
        <taxon>Campylobacterota</taxon>
        <taxon>Epsilonproteobacteria</taxon>
        <taxon>Campylobacterales</taxon>
        <taxon>Sulfurovaceae</taxon>
        <taxon>Sulfurovum</taxon>
        <taxon>environmental samples</taxon>
    </lineage>
</organism>
<reference evidence="2" key="1">
    <citation type="submission" date="2020-01" db="EMBL/GenBank/DDBJ databases">
        <authorList>
            <person name="Meier V. D."/>
            <person name="Meier V D."/>
        </authorList>
    </citation>
    <scope>NUCLEOTIDE SEQUENCE</scope>
    <source>
        <strain evidence="2">HLG_WM_MAG_06</strain>
    </source>
</reference>
<dbReference type="EMBL" id="CACVAP010000091">
    <property type="protein sequence ID" value="CAA6819001.1"/>
    <property type="molecule type" value="Genomic_DNA"/>
</dbReference>
<gene>
    <name evidence="2" type="ORF">HELGO_WM58359</name>
</gene>
<keyword evidence="1" id="KW-0472">Membrane</keyword>
<dbReference type="AlphaFoldDB" id="A0A6S6T6P0"/>
<sequence>MTEWLSIINKRSERVQNDFIDGYFKPLLELTNEYTIESIFITIFAIAILRETLKGNKLVTGVALVIGALLVAPIIIKGFKGDDENSSKIIPKNNIERPLPLEKAEKPIIVISQSLEDLNTEKAISMEDAIYQYLGYQNNAEYDKSFKFAKKLKEDLSIESYKEFWKKHDEQFILYKIDNNKKTFQVIIDYEKGFIDVLMEYTIKQHSDNSWYLTHSKKVSDLRNFDNWKIVGDEKLHAIFQTKTLNEGSLYELKPSSYSIFIKFITEDTYVKAYVDTKEGRFYLSKWSLEQLVENKTYNWIYEDDF</sequence>
<evidence type="ECO:0000313" key="2">
    <source>
        <dbReference type="EMBL" id="CAA6819001.1"/>
    </source>
</evidence>
<proteinExistence type="predicted"/>